<sequence>MAPADSASFPTAGGWQCSGGSTVSPFQRPQSRETTSASRRRILKEAVLRL</sequence>
<accession>A0A0E9Q4H0</accession>
<evidence type="ECO:0000313" key="2">
    <source>
        <dbReference type="EMBL" id="JAH11225.1"/>
    </source>
</evidence>
<proteinExistence type="predicted"/>
<reference evidence="2" key="1">
    <citation type="submission" date="2014-11" db="EMBL/GenBank/DDBJ databases">
        <authorList>
            <person name="Amaro Gonzalez C."/>
        </authorList>
    </citation>
    <scope>NUCLEOTIDE SEQUENCE</scope>
</reference>
<feature type="region of interest" description="Disordered" evidence="1">
    <location>
        <begin position="1"/>
        <end position="40"/>
    </location>
</feature>
<protein>
    <submittedName>
        <fullName evidence="2">Uncharacterized protein</fullName>
    </submittedName>
</protein>
<dbReference type="EMBL" id="GBXM01097352">
    <property type="protein sequence ID" value="JAH11225.1"/>
    <property type="molecule type" value="Transcribed_RNA"/>
</dbReference>
<name>A0A0E9Q4H0_ANGAN</name>
<dbReference type="AlphaFoldDB" id="A0A0E9Q4H0"/>
<feature type="compositionally biased region" description="Polar residues" evidence="1">
    <location>
        <begin position="18"/>
        <end position="37"/>
    </location>
</feature>
<evidence type="ECO:0000256" key="1">
    <source>
        <dbReference type="SAM" id="MobiDB-lite"/>
    </source>
</evidence>
<organism evidence="2">
    <name type="scientific">Anguilla anguilla</name>
    <name type="common">European freshwater eel</name>
    <name type="synonym">Muraena anguilla</name>
    <dbReference type="NCBI Taxonomy" id="7936"/>
    <lineage>
        <taxon>Eukaryota</taxon>
        <taxon>Metazoa</taxon>
        <taxon>Chordata</taxon>
        <taxon>Craniata</taxon>
        <taxon>Vertebrata</taxon>
        <taxon>Euteleostomi</taxon>
        <taxon>Actinopterygii</taxon>
        <taxon>Neopterygii</taxon>
        <taxon>Teleostei</taxon>
        <taxon>Anguilliformes</taxon>
        <taxon>Anguillidae</taxon>
        <taxon>Anguilla</taxon>
    </lineage>
</organism>
<reference evidence="2" key="2">
    <citation type="journal article" date="2015" name="Fish Shellfish Immunol.">
        <title>Early steps in the European eel (Anguilla anguilla)-Vibrio vulnificus interaction in the gills: Role of the RtxA13 toxin.</title>
        <authorList>
            <person name="Callol A."/>
            <person name="Pajuelo D."/>
            <person name="Ebbesson L."/>
            <person name="Teles M."/>
            <person name="MacKenzie S."/>
            <person name="Amaro C."/>
        </authorList>
    </citation>
    <scope>NUCLEOTIDE SEQUENCE</scope>
</reference>